<organism evidence="1 2">
    <name type="scientific">Hydra vulgaris</name>
    <name type="common">Hydra</name>
    <name type="synonym">Hydra attenuata</name>
    <dbReference type="NCBI Taxonomy" id="6087"/>
    <lineage>
        <taxon>Eukaryota</taxon>
        <taxon>Metazoa</taxon>
        <taxon>Cnidaria</taxon>
        <taxon>Hydrozoa</taxon>
        <taxon>Hydroidolina</taxon>
        <taxon>Anthoathecata</taxon>
        <taxon>Aplanulata</taxon>
        <taxon>Hydridae</taxon>
        <taxon>Hydra</taxon>
    </lineage>
</organism>
<proteinExistence type="predicted"/>
<dbReference type="PANTHER" id="PTHR34153">
    <property type="entry name" value="SI:CH211-262H13.3-RELATED-RELATED"/>
    <property type="match status" value="1"/>
</dbReference>
<keyword evidence="1" id="KW-1185">Reference proteome</keyword>
<gene>
    <name evidence="2" type="primary">LOC100204495</name>
</gene>
<evidence type="ECO:0000313" key="1">
    <source>
        <dbReference type="Proteomes" id="UP001652625"/>
    </source>
</evidence>
<protein>
    <submittedName>
        <fullName evidence="2">Uncharacterized protein LOC100204495 isoform X2</fullName>
    </submittedName>
</protein>
<name>A0ABM4CXI3_HYDVU</name>
<dbReference type="Proteomes" id="UP001652625">
    <property type="component" value="Chromosome 11"/>
</dbReference>
<sequence>MSGKFSEAIWKENNRLVEDVALTKWIDKEGQQIYCPKKNYNHALKNNLSPTKEWHKFPLIKCKITDDSFSCCEEYNFSTSDETYVEENIKKKNNKSFCSSLPEPPQPIMNKTNVKSVIRNLDLLSDSEIEEDIFSSRFIDEHNKTKQSSQSQSSQCSSFIEERSRIGLEPSPKKNVSSLPLLPLSYSTDEVLADLKKMQNVILKELAEIKVLLKEVVEIKFQATGVKLLELVDEVVTLDNKLKDKTEYTKLLDSLKKVGGRNPREHVFLIMKRLFSNQLQSKLNRKGNGVKKSLENLVNIWSVLRDSCEYNGGSVKDLEKSVTDVLRNAPARARKRKACNTDIDDVEQDANGNAKL</sequence>
<accession>A0ABM4CXI3</accession>
<evidence type="ECO:0000313" key="2">
    <source>
        <dbReference type="RefSeq" id="XP_065666659.1"/>
    </source>
</evidence>
<reference evidence="2" key="1">
    <citation type="submission" date="2025-08" db="UniProtKB">
        <authorList>
            <consortium name="RefSeq"/>
        </authorList>
    </citation>
    <scope>IDENTIFICATION</scope>
</reference>
<dbReference type="RefSeq" id="XP_065666659.1">
    <property type="nucleotide sequence ID" value="XM_065810587.1"/>
</dbReference>
<dbReference type="GeneID" id="100204495"/>
<dbReference type="PANTHER" id="PTHR34153:SF2">
    <property type="entry name" value="SI:CH211-262H13.3-RELATED"/>
    <property type="match status" value="1"/>
</dbReference>